<reference evidence="2 3" key="1">
    <citation type="submission" date="2018-07" db="EMBL/GenBank/DDBJ databases">
        <title>Genome sequencing of Runella.</title>
        <authorList>
            <person name="Baek M.-G."/>
            <person name="Yi H."/>
        </authorList>
    </citation>
    <scope>NUCLEOTIDE SEQUENCE [LARGE SCALE GENOMIC DNA]</scope>
    <source>
        <strain evidence="2 3">HYN0085</strain>
    </source>
</reference>
<name>A0A344TFZ4_9BACT</name>
<dbReference type="KEGG" id="run:DR864_07380"/>
<dbReference type="Pfam" id="PF05685">
    <property type="entry name" value="Uma2"/>
    <property type="match status" value="1"/>
</dbReference>
<dbReference type="EMBL" id="CP030850">
    <property type="protein sequence ID" value="AXE17565.1"/>
    <property type="molecule type" value="Genomic_DNA"/>
</dbReference>
<dbReference type="Proteomes" id="UP000251993">
    <property type="component" value="Chromosome"/>
</dbReference>
<dbReference type="PANTHER" id="PTHR36558:SF1">
    <property type="entry name" value="RESTRICTION ENDONUCLEASE DOMAIN-CONTAINING PROTEIN-RELATED"/>
    <property type="match status" value="1"/>
</dbReference>
<dbReference type="Gene3D" id="3.90.1570.10">
    <property type="entry name" value="tt1808, chain A"/>
    <property type="match status" value="1"/>
</dbReference>
<dbReference type="GO" id="GO:0004519">
    <property type="term" value="F:endonuclease activity"/>
    <property type="evidence" value="ECO:0007669"/>
    <property type="project" value="UniProtKB-KW"/>
</dbReference>
<keyword evidence="2" id="KW-0540">Nuclease</keyword>
<organism evidence="2 3">
    <name type="scientific">Runella rosea</name>
    <dbReference type="NCBI Taxonomy" id="2259595"/>
    <lineage>
        <taxon>Bacteria</taxon>
        <taxon>Pseudomonadati</taxon>
        <taxon>Bacteroidota</taxon>
        <taxon>Cytophagia</taxon>
        <taxon>Cytophagales</taxon>
        <taxon>Spirosomataceae</taxon>
        <taxon>Runella</taxon>
    </lineage>
</organism>
<dbReference type="CDD" id="cd06260">
    <property type="entry name" value="DUF820-like"/>
    <property type="match status" value="1"/>
</dbReference>
<proteinExistence type="predicted"/>
<sequence length="194" mass="22292">MVALLSPETTYSIEEYFELEAQSLEKLEYFDGKITKMPGASYVHNRIATNVLTALNVALMNTFFEVSNSDTKIHIPTIESFVYPDAVVICEKPLFYQNRVDTILNPLLIVEVLSPSTEEYDRGEKFYLYRSLPSFKEYVVVHQKHALVSAYFRLNEKDWRTHDVASLSETIHLQSISVTLKLADIYRGIDLSAR</sequence>
<dbReference type="OrthoDB" id="946366at2"/>
<dbReference type="PANTHER" id="PTHR36558">
    <property type="entry name" value="GLR1098 PROTEIN"/>
    <property type="match status" value="1"/>
</dbReference>
<keyword evidence="3" id="KW-1185">Reference proteome</keyword>
<gene>
    <name evidence="2" type="ORF">DR864_07380</name>
</gene>
<evidence type="ECO:0000313" key="3">
    <source>
        <dbReference type="Proteomes" id="UP000251993"/>
    </source>
</evidence>
<dbReference type="RefSeq" id="WP_114066350.1">
    <property type="nucleotide sequence ID" value="NZ_CP030850.1"/>
</dbReference>
<dbReference type="SUPFAM" id="SSF52980">
    <property type="entry name" value="Restriction endonuclease-like"/>
    <property type="match status" value="1"/>
</dbReference>
<feature type="domain" description="Putative restriction endonuclease" evidence="1">
    <location>
        <begin position="14"/>
        <end position="176"/>
    </location>
</feature>
<dbReference type="InterPro" id="IPR012296">
    <property type="entry name" value="Nuclease_put_TT1808"/>
</dbReference>
<keyword evidence="2" id="KW-0378">Hydrolase</keyword>
<dbReference type="InterPro" id="IPR011335">
    <property type="entry name" value="Restrct_endonuc-II-like"/>
</dbReference>
<dbReference type="InterPro" id="IPR008538">
    <property type="entry name" value="Uma2"/>
</dbReference>
<evidence type="ECO:0000313" key="2">
    <source>
        <dbReference type="EMBL" id="AXE17565.1"/>
    </source>
</evidence>
<keyword evidence="2" id="KW-0255">Endonuclease</keyword>
<evidence type="ECO:0000259" key="1">
    <source>
        <dbReference type="Pfam" id="PF05685"/>
    </source>
</evidence>
<protein>
    <submittedName>
        <fullName evidence="2">Uma2 family endonuclease</fullName>
    </submittedName>
</protein>
<dbReference type="AlphaFoldDB" id="A0A344TFZ4"/>
<accession>A0A344TFZ4</accession>